<evidence type="ECO:0000313" key="2">
    <source>
        <dbReference type="EMBL" id="ETO17634.1"/>
    </source>
</evidence>
<evidence type="ECO:0000313" key="3">
    <source>
        <dbReference type="Proteomes" id="UP000023152"/>
    </source>
</evidence>
<keyword evidence="3" id="KW-1185">Reference proteome</keyword>
<keyword evidence="1" id="KW-1133">Transmembrane helix</keyword>
<dbReference type="AlphaFoldDB" id="X6MUW0"/>
<evidence type="ECO:0000256" key="1">
    <source>
        <dbReference type="SAM" id="Phobius"/>
    </source>
</evidence>
<accession>X6MUW0</accession>
<keyword evidence="1" id="KW-0812">Transmembrane</keyword>
<gene>
    <name evidence="2" type="ORF">RFI_19686</name>
</gene>
<keyword evidence="1" id="KW-0472">Membrane</keyword>
<organism evidence="2 3">
    <name type="scientific">Reticulomyxa filosa</name>
    <dbReference type="NCBI Taxonomy" id="46433"/>
    <lineage>
        <taxon>Eukaryota</taxon>
        <taxon>Sar</taxon>
        <taxon>Rhizaria</taxon>
        <taxon>Retaria</taxon>
        <taxon>Foraminifera</taxon>
        <taxon>Monothalamids</taxon>
        <taxon>Reticulomyxidae</taxon>
        <taxon>Reticulomyxa</taxon>
    </lineage>
</organism>
<proteinExistence type="predicted"/>
<dbReference type="EMBL" id="ASPP01016251">
    <property type="protein sequence ID" value="ETO17634.1"/>
    <property type="molecule type" value="Genomic_DNA"/>
</dbReference>
<name>X6MUW0_RETFI</name>
<dbReference type="Proteomes" id="UP000023152">
    <property type="component" value="Unassembled WGS sequence"/>
</dbReference>
<sequence length="190" mass="21599">MARNVIVCVNTPVQIVNNFARFLTIPKPCLLLALASMTVLTCLWLLLRVEATRRADVESQQTRDEQKINAKCLSKLVRNAAQPWTDPLLGYGQDEYQCVLNEWYNHNPPKGVVIGLGCQKCGSTALVKLLKATKKTTYPKELIVSTDEFRYWDDQRCNRNISNPNQSKTDKLLATAKYNLRVSLQNKQTK</sequence>
<protein>
    <recommendedName>
        <fullName evidence="4">Sulfotransferase domain-containing protein</fullName>
    </recommendedName>
</protein>
<reference evidence="2 3" key="1">
    <citation type="journal article" date="2013" name="Curr. Biol.">
        <title>The Genome of the Foraminiferan Reticulomyxa filosa.</title>
        <authorList>
            <person name="Glockner G."/>
            <person name="Hulsmann N."/>
            <person name="Schleicher M."/>
            <person name="Noegel A.A."/>
            <person name="Eichinger L."/>
            <person name="Gallinger C."/>
            <person name="Pawlowski J."/>
            <person name="Sierra R."/>
            <person name="Euteneuer U."/>
            <person name="Pillet L."/>
            <person name="Moustafa A."/>
            <person name="Platzer M."/>
            <person name="Groth M."/>
            <person name="Szafranski K."/>
            <person name="Schliwa M."/>
        </authorList>
    </citation>
    <scope>NUCLEOTIDE SEQUENCE [LARGE SCALE GENOMIC DNA]</scope>
</reference>
<comment type="caution">
    <text evidence="2">The sequence shown here is derived from an EMBL/GenBank/DDBJ whole genome shotgun (WGS) entry which is preliminary data.</text>
</comment>
<evidence type="ECO:0008006" key="4">
    <source>
        <dbReference type="Google" id="ProtNLM"/>
    </source>
</evidence>
<feature type="transmembrane region" description="Helical" evidence="1">
    <location>
        <begin position="30"/>
        <end position="47"/>
    </location>
</feature>